<evidence type="ECO:0000256" key="1">
    <source>
        <dbReference type="ARBA" id="ARBA00004651"/>
    </source>
</evidence>
<dbReference type="AlphaFoldDB" id="A0A937A8I6"/>
<organism evidence="10 11">
    <name type="scientific">Marivirga atlantica</name>
    <dbReference type="NCBI Taxonomy" id="1548457"/>
    <lineage>
        <taxon>Bacteria</taxon>
        <taxon>Pseudomonadati</taxon>
        <taxon>Bacteroidota</taxon>
        <taxon>Cytophagia</taxon>
        <taxon>Cytophagales</taxon>
        <taxon>Marivirgaceae</taxon>
        <taxon>Marivirga</taxon>
    </lineage>
</organism>
<feature type="domain" description="ABC transmembrane type-1" evidence="9">
    <location>
        <begin position="19"/>
        <end position="198"/>
    </location>
</feature>
<feature type="transmembrane region" description="Helical" evidence="8">
    <location>
        <begin position="25"/>
        <end position="45"/>
    </location>
</feature>
<evidence type="ECO:0000256" key="7">
    <source>
        <dbReference type="ARBA" id="ARBA00035652"/>
    </source>
</evidence>
<feature type="transmembrane region" description="Helical" evidence="8">
    <location>
        <begin position="147"/>
        <end position="172"/>
    </location>
</feature>
<evidence type="ECO:0000256" key="8">
    <source>
        <dbReference type="RuleBase" id="RU363032"/>
    </source>
</evidence>
<comment type="similarity">
    <text evidence="7">In the N-terminal section; belongs to the binding-protein-dependent transport system permease family.</text>
</comment>
<evidence type="ECO:0000256" key="3">
    <source>
        <dbReference type="ARBA" id="ARBA00022692"/>
    </source>
</evidence>
<dbReference type="Gene3D" id="3.40.190.10">
    <property type="entry name" value="Periplasmic binding protein-like II"/>
    <property type="match status" value="2"/>
</dbReference>
<gene>
    <name evidence="10" type="ORF">JKP34_10810</name>
</gene>
<keyword evidence="11" id="KW-1185">Reference proteome</keyword>
<dbReference type="EMBL" id="JAERQG010000002">
    <property type="protein sequence ID" value="MBL0765742.1"/>
    <property type="molecule type" value="Genomic_DNA"/>
</dbReference>
<dbReference type="SUPFAM" id="SSF53850">
    <property type="entry name" value="Periplasmic binding protein-like II"/>
    <property type="match status" value="2"/>
</dbReference>
<accession>A0A937A8I6</accession>
<evidence type="ECO:0000256" key="2">
    <source>
        <dbReference type="ARBA" id="ARBA00022448"/>
    </source>
</evidence>
<sequence length="523" mass="58252">MSDFLTFFLENRDEVLKQLLEHIELTFISLAIATLLGVLLGIIVSKVKRLSKTILGFVNIIQTIPSLALLGFLLPILGIGVVPAIVALLLYALLPIVRNTYTGIAEVAPSVKESAIAMGLTSRQLLLKVELPLALPYIMAGIKTASVINVGVATLSAFIAAGGLGKFILQGIQLNNSYMILAGAIPASLLALMLDSVLGLIGKSSLKVIKIVLVSFGSLLLIYLGYEFFKGEKPNEGPYIKGGFPSEFIYREDGLKGLFEAYDFEIPYVEMEIGLMYKALQQQEVDLISGFSTDGRIKAYDLKVLKDDQNYFPPYEAAAMLRNEIVNKHPDILKALNRLSLQIDDSTMTALNYEVDELGRQPAEVAFDYLKSNQFVNDELSKPAKRNVTITIGSKAFTENYILAHLFRYIIEYQTNCRVELKLGFGGTKLLMDAMKNSEIDLYPEYTGTALLLMLENEDEKVSDLFKSPDEVYYYVIKESKEQFDFVWSRPLGFNNTFAMLMRKEQANALEVEKISDLAEIVR</sequence>
<dbReference type="InterPro" id="IPR035906">
    <property type="entry name" value="MetI-like_sf"/>
</dbReference>
<dbReference type="SUPFAM" id="SSF161098">
    <property type="entry name" value="MetI-like"/>
    <property type="match status" value="1"/>
</dbReference>
<feature type="transmembrane region" description="Helical" evidence="8">
    <location>
        <begin position="66"/>
        <end position="94"/>
    </location>
</feature>
<dbReference type="InterPro" id="IPR007210">
    <property type="entry name" value="ABC_Gly_betaine_transp_sub-bd"/>
</dbReference>
<feature type="transmembrane region" description="Helical" evidence="8">
    <location>
        <begin position="208"/>
        <end position="226"/>
    </location>
</feature>
<keyword evidence="3 8" id="KW-0812">Transmembrane</keyword>
<dbReference type="GO" id="GO:0031460">
    <property type="term" value="P:glycine betaine transport"/>
    <property type="evidence" value="ECO:0007669"/>
    <property type="project" value="TreeGrafter"/>
</dbReference>
<evidence type="ECO:0000256" key="5">
    <source>
        <dbReference type="ARBA" id="ARBA00023136"/>
    </source>
</evidence>
<keyword evidence="5 8" id="KW-0472">Membrane</keyword>
<dbReference type="GO" id="GO:0043190">
    <property type="term" value="C:ATP-binding cassette (ABC) transporter complex"/>
    <property type="evidence" value="ECO:0007669"/>
    <property type="project" value="InterPro"/>
</dbReference>
<protein>
    <submittedName>
        <fullName evidence="10">ABC transporter permease/substrate-binding protein</fullName>
    </submittedName>
</protein>
<dbReference type="PROSITE" id="PS50928">
    <property type="entry name" value="ABC_TM1"/>
    <property type="match status" value="1"/>
</dbReference>
<dbReference type="Pfam" id="PF00528">
    <property type="entry name" value="BPD_transp_1"/>
    <property type="match status" value="1"/>
</dbReference>
<comment type="similarity">
    <text evidence="8">Belongs to the binding-protein-dependent transport system permease family.</text>
</comment>
<dbReference type="RefSeq" id="WP_201920945.1">
    <property type="nucleotide sequence ID" value="NZ_JAERQG010000002.1"/>
</dbReference>
<feature type="transmembrane region" description="Helical" evidence="8">
    <location>
        <begin position="178"/>
        <end position="201"/>
    </location>
</feature>
<evidence type="ECO:0000256" key="6">
    <source>
        <dbReference type="ARBA" id="ARBA00035642"/>
    </source>
</evidence>
<comment type="caution">
    <text evidence="10">The sequence shown here is derived from an EMBL/GenBank/DDBJ whole genome shotgun (WGS) entry which is preliminary data.</text>
</comment>
<dbReference type="GO" id="GO:0022857">
    <property type="term" value="F:transmembrane transporter activity"/>
    <property type="evidence" value="ECO:0007669"/>
    <property type="project" value="InterPro"/>
</dbReference>
<comment type="subcellular location">
    <subcellularLocation>
        <location evidence="1 8">Cell membrane</location>
        <topology evidence="1 8">Multi-pass membrane protein</topology>
    </subcellularLocation>
</comment>
<evidence type="ECO:0000256" key="4">
    <source>
        <dbReference type="ARBA" id="ARBA00022989"/>
    </source>
</evidence>
<comment type="similarity">
    <text evidence="6">In the C-terminal section; belongs to the OsmX family.</text>
</comment>
<evidence type="ECO:0000313" key="10">
    <source>
        <dbReference type="EMBL" id="MBL0765742.1"/>
    </source>
</evidence>
<dbReference type="InterPro" id="IPR000515">
    <property type="entry name" value="MetI-like"/>
</dbReference>
<dbReference type="PANTHER" id="PTHR30177:SF4">
    <property type="entry name" value="OSMOPROTECTANT IMPORT PERMEASE PROTEIN OSMW"/>
    <property type="match status" value="1"/>
</dbReference>
<dbReference type="FunFam" id="1.10.3720.10:FF:000001">
    <property type="entry name" value="Glycine betaine ABC transporter, permease"/>
    <property type="match status" value="1"/>
</dbReference>
<reference evidence="10" key="1">
    <citation type="submission" date="2021-01" db="EMBL/GenBank/DDBJ databases">
        <title>Marivirga sp. nov., isolated from intertidal surface sediments.</title>
        <authorList>
            <person name="Zhang M."/>
        </authorList>
    </citation>
    <scope>NUCLEOTIDE SEQUENCE</scope>
    <source>
        <strain evidence="10">SM1354</strain>
    </source>
</reference>
<keyword evidence="4 8" id="KW-1133">Transmembrane helix</keyword>
<keyword evidence="2 8" id="KW-0813">Transport</keyword>
<dbReference type="Gene3D" id="1.10.3720.10">
    <property type="entry name" value="MetI-like"/>
    <property type="match status" value="1"/>
</dbReference>
<proteinExistence type="inferred from homology"/>
<evidence type="ECO:0000313" key="11">
    <source>
        <dbReference type="Proteomes" id="UP000642920"/>
    </source>
</evidence>
<name>A0A937A8I6_9BACT</name>
<evidence type="ECO:0000259" key="9">
    <source>
        <dbReference type="PROSITE" id="PS50928"/>
    </source>
</evidence>
<dbReference type="InterPro" id="IPR051204">
    <property type="entry name" value="ABC_transp_perm/SBD"/>
</dbReference>
<dbReference type="Pfam" id="PF04069">
    <property type="entry name" value="OpuAC"/>
    <property type="match status" value="2"/>
</dbReference>
<dbReference type="Proteomes" id="UP000642920">
    <property type="component" value="Unassembled WGS sequence"/>
</dbReference>
<dbReference type="PANTHER" id="PTHR30177">
    <property type="entry name" value="GLYCINE BETAINE/L-PROLINE TRANSPORT SYSTEM PERMEASE PROTEIN PROW"/>
    <property type="match status" value="1"/>
</dbReference>